<proteinExistence type="predicted"/>
<reference evidence="1 2" key="1">
    <citation type="submission" date="2019-03" db="EMBL/GenBank/DDBJ databases">
        <title>Roseomonas sp. a novel Roseomonas species isolated from Sea whip Gorgonian.</title>
        <authorList>
            <person name="Li F."/>
            <person name="Pan X."/>
            <person name="Huang S."/>
            <person name="Li Z."/>
            <person name="Meng B."/>
        </authorList>
    </citation>
    <scope>NUCLEOTIDE SEQUENCE [LARGE SCALE GENOMIC DNA]</scope>
    <source>
        <strain evidence="1 2">M0104</strain>
    </source>
</reference>
<evidence type="ECO:0000313" key="2">
    <source>
        <dbReference type="Proteomes" id="UP000460715"/>
    </source>
</evidence>
<name>A0A845B6N0_9PROT</name>
<organism evidence="1 2">
    <name type="scientific">Teichococcus coralli</name>
    <dbReference type="NCBI Taxonomy" id="2545983"/>
    <lineage>
        <taxon>Bacteria</taxon>
        <taxon>Pseudomonadati</taxon>
        <taxon>Pseudomonadota</taxon>
        <taxon>Alphaproteobacteria</taxon>
        <taxon>Acetobacterales</taxon>
        <taxon>Roseomonadaceae</taxon>
        <taxon>Roseomonas</taxon>
    </lineage>
</organism>
<dbReference type="Proteomes" id="UP000460715">
    <property type="component" value="Unassembled WGS sequence"/>
</dbReference>
<accession>A0A845B6N0</accession>
<evidence type="ECO:0000313" key="1">
    <source>
        <dbReference type="EMBL" id="MXP62851.1"/>
    </source>
</evidence>
<dbReference type="EMBL" id="SNVJ01000004">
    <property type="protein sequence ID" value="MXP62851.1"/>
    <property type="molecule type" value="Genomic_DNA"/>
</dbReference>
<gene>
    <name evidence="1" type="ORF">E0493_05740</name>
</gene>
<evidence type="ECO:0008006" key="3">
    <source>
        <dbReference type="Google" id="ProtNLM"/>
    </source>
</evidence>
<sequence>MPIRPELRWLYPIDWAQLSHAIRFGRAGGRCERCRRPHGAVVRCLPDGRWREAEDGRWRDGDGRRCAAVKVEELAAARSSRVVLAAAHLDHDPTNNHPRNLRSLCQRCHMLHDRPHHLAQRRLTYRRRWALGDLFTGPYWR</sequence>
<dbReference type="OrthoDB" id="7066992at2"/>
<keyword evidence="2" id="KW-1185">Reference proteome</keyword>
<dbReference type="RefSeq" id="WP_160935980.1">
    <property type="nucleotide sequence ID" value="NZ_SNVJ01000004.1"/>
</dbReference>
<protein>
    <recommendedName>
        <fullName evidence="3">HNH endonuclease</fullName>
    </recommendedName>
</protein>
<comment type="caution">
    <text evidence="1">The sequence shown here is derived from an EMBL/GenBank/DDBJ whole genome shotgun (WGS) entry which is preliminary data.</text>
</comment>
<dbReference type="AlphaFoldDB" id="A0A845B6N0"/>